<reference evidence="1" key="2">
    <citation type="submission" date="2020-11" db="EMBL/GenBank/DDBJ databases">
        <authorList>
            <person name="McCartney M.A."/>
            <person name="Auch B."/>
            <person name="Kono T."/>
            <person name="Mallez S."/>
            <person name="Becker A."/>
            <person name="Gohl D.M."/>
            <person name="Silverstein K.A.T."/>
            <person name="Koren S."/>
            <person name="Bechman K.B."/>
            <person name="Herman A."/>
            <person name="Abrahante J.E."/>
            <person name="Garbe J."/>
        </authorList>
    </citation>
    <scope>NUCLEOTIDE SEQUENCE</scope>
    <source>
        <strain evidence="1">Duluth1</strain>
        <tissue evidence="1">Whole animal</tissue>
    </source>
</reference>
<reference evidence="1" key="1">
    <citation type="journal article" date="2019" name="bioRxiv">
        <title>The Genome of the Zebra Mussel, Dreissena polymorpha: A Resource for Invasive Species Research.</title>
        <authorList>
            <person name="McCartney M.A."/>
            <person name="Auch B."/>
            <person name="Kono T."/>
            <person name="Mallez S."/>
            <person name="Zhang Y."/>
            <person name="Obille A."/>
            <person name="Becker A."/>
            <person name="Abrahante J.E."/>
            <person name="Garbe J."/>
            <person name="Badalamenti J.P."/>
            <person name="Herman A."/>
            <person name="Mangelson H."/>
            <person name="Liachko I."/>
            <person name="Sullivan S."/>
            <person name="Sone E.D."/>
            <person name="Koren S."/>
            <person name="Silverstein K.A.T."/>
            <person name="Beckman K.B."/>
            <person name="Gohl D.M."/>
        </authorList>
    </citation>
    <scope>NUCLEOTIDE SEQUENCE</scope>
    <source>
        <strain evidence="1">Duluth1</strain>
        <tissue evidence="1">Whole animal</tissue>
    </source>
</reference>
<accession>A0A9D4CEZ7</accession>
<evidence type="ECO:0000313" key="2">
    <source>
        <dbReference type="Proteomes" id="UP000828390"/>
    </source>
</evidence>
<dbReference type="Proteomes" id="UP000828390">
    <property type="component" value="Unassembled WGS sequence"/>
</dbReference>
<gene>
    <name evidence="1" type="ORF">DPMN_065236</name>
</gene>
<comment type="caution">
    <text evidence="1">The sequence shown here is derived from an EMBL/GenBank/DDBJ whole genome shotgun (WGS) entry which is preliminary data.</text>
</comment>
<organism evidence="1 2">
    <name type="scientific">Dreissena polymorpha</name>
    <name type="common">Zebra mussel</name>
    <name type="synonym">Mytilus polymorpha</name>
    <dbReference type="NCBI Taxonomy" id="45954"/>
    <lineage>
        <taxon>Eukaryota</taxon>
        <taxon>Metazoa</taxon>
        <taxon>Spiralia</taxon>
        <taxon>Lophotrochozoa</taxon>
        <taxon>Mollusca</taxon>
        <taxon>Bivalvia</taxon>
        <taxon>Autobranchia</taxon>
        <taxon>Heteroconchia</taxon>
        <taxon>Euheterodonta</taxon>
        <taxon>Imparidentia</taxon>
        <taxon>Neoheterodontei</taxon>
        <taxon>Myida</taxon>
        <taxon>Dreissenoidea</taxon>
        <taxon>Dreissenidae</taxon>
        <taxon>Dreissena</taxon>
    </lineage>
</organism>
<name>A0A9D4CEZ7_DREPO</name>
<evidence type="ECO:0000313" key="1">
    <source>
        <dbReference type="EMBL" id="KAH3722280.1"/>
    </source>
</evidence>
<keyword evidence="2" id="KW-1185">Reference proteome</keyword>
<proteinExistence type="predicted"/>
<protein>
    <submittedName>
        <fullName evidence="1">Uncharacterized protein</fullName>
    </submittedName>
</protein>
<sequence length="120" mass="13296">MSSEGTLSTPGDFPAFRLLTASYTYAFSMDVVRFCAEITLKKSGVWLKEKVVEVAAVFNSSVQVCGALFVNVDTFHINQLLLGLLHLLPNLPHHVCFLIFWTHGRCTSLQSDLSFCRSGP</sequence>
<dbReference type="AlphaFoldDB" id="A0A9D4CEZ7"/>
<dbReference type="EMBL" id="JAIWYP010000013">
    <property type="protein sequence ID" value="KAH3722280.1"/>
    <property type="molecule type" value="Genomic_DNA"/>
</dbReference>